<name>A0A4R6J3C6_9BACT</name>
<dbReference type="OrthoDB" id="9768714at2"/>
<proteinExistence type="predicted"/>
<dbReference type="Proteomes" id="UP000295741">
    <property type="component" value="Unassembled WGS sequence"/>
</dbReference>
<dbReference type="Gene3D" id="1.10.1040.10">
    <property type="entry name" value="N-(1-d-carboxylethyl)-l-norvaline Dehydrogenase, domain 2"/>
    <property type="match status" value="1"/>
</dbReference>
<evidence type="ECO:0000256" key="1">
    <source>
        <dbReference type="ARBA" id="ARBA00023002"/>
    </source>
</evidence>
<dbReference type="InterPro" id="IPR013328">
    <property type="entry name" value="6PGD_dom2"/>
</dbReference>
<dbReference type="PANTHER" id="PTHR30524:SF0">
    <property type="entry name" value="ALTRONATE OXIDOREDUCTASE-RELATED"/>
    <property type="match status" value="1"/>
</dbReference>
<dbReference type="InterPro" id="IPR013131">
    <property type="entry name" value="Mannitol_DH_N"/>
</dbReference>
<dbReference type="Pfam" id="PF01232">
    <property type="entry name" value="Mannitol_dh"/>
    <property type="match status" value="1"/>
</dbReference>
<dbReference type="PANTHER" id="PTHR30524">
    <property type="entry name" value="MANNITOL-1-PHOSPHATE 5-DEHYDROGENASE"/>
    <property type="match status" value="1"/>
</dbReference>
<dbReference type="RefSeq" id="WP_133473409.1">
    <property type="nucleotide sequence ID" value="NZ_SNWP01000010.1"/>
</dbReference>
<gene>
    <name evidence="5" type="ORF">BC659_0866</name>
</gene>
<keyword evidence="6" id="KW-1185">Reference proteome</keyword>
<dbReference type="Gene3D" id="3.40.50.720">
    <property type="entry name" value="NAD(P)-binding Rossmann-like Domain"/>
    <property type="match status" value="1"/>
</dbReference>
<feature type="domain" description="Mannitol dehydrogenase N-terminal" evidence="3">
    <location>
        <begin position="29"/>
        <end position="264"/>
    </location>
</feature>
<reference evidence="5 6" key="1">
    <citation type="submission" date="2019-03" db="EMBL/GenBank/DDBJ databases">
        <title>Genomic Encyclopedia of Archaeal and Bacterial Type Strains, Phase II (KMG-II): from individual species to whole genera.</title>
        <authorList>
            <person name="Goeker M."/>
        </authorList>
    </citation>
    <scope>NUCLEOTIDE SEQUENCE [LARGE SCALE GENOMIC DNA]</scope>
    <source>
        <strain evidence="5 6">DSM 28323</strain>
    </source>
</reference>
<dbReference type="AlphaFoldDB" id="A0A4R6J3C6"/>
<dbReference type="InterPro" id="IPR013118">
    <property type="entry name" value="Mannitol_DH_C"/>
</dbReference>
<protein>
    <submittedName>
        <fullName evidence="5">Tagaturonate reductase</fullName>
    </submittedName>
</protein>
<dbReference type="InterPro" id="IPR008927">
    <property type="entry name" value="6-PGluconate_DH-like_C_sf"/>
</dbReference>
<dbReference type="EMBL" id="SNWP01000010">
    <property type="protein sequence ID" value="TDO28786.1"/>
    <property type="molecule type" value="Genomic_DNA"/>
</dbReference>
<sequence>MQLSAASIEKLQSGKAEWPDQSLLQLPEKVLQFGTGVLLRGLPDYFIDKANKQGLFNGRVVVVKSTDKGGTDAFDTQNGLYTLLERGYVLGEKKEKIIVNAAISRVLSAAHQWESVLQCAENPAMQIVISNTTEVGITLLTADASAAVPVSFPGKLLAFLLRRYHHFKGADDAGMVIIPTELITDNGAKLKAIVTELARLGGAEDAFIDWLHRANDFCNSLVDRIVPGKPSKADQEQVENELGYKDELMIMSETYRLWAIETDRERSKQLLSFAAVDAGVVLAKNINRFRELKLRLLNGTHTFTCALACLSGFRLVKDAMQDPAFLNLIQLLMLEEIVPVVAKGDISKEDAKAFAEQVLDRFRNPYIDHQWEHIAVQYTSKMAMRNVPLIQALYASEEQRDSIMALGFAAYLHFMKPIQQEQHHTFSNAKGMMLNDDKMELLYKHWKQQLATEDIIQQILADQTIWGADLSSYSNFMTAVAAYYFQLEKNYALSLTVMSKNQKSVA</sequence>
<dbReference type="GO" id="GO:0019592">
    <property type="term" value="P:mannitol catabolic process"/>
    <property type="evidence" value="ECO:0007669"/>
    <property type="project" value="TreeGrafter"/>
</dbReference>
<dbReference type="InterPro" id="IPR036291">
    <property type="entry name" value="NAD(P)-bd_dom_sf"/>
</dbReference>
<feature type="domain" description="Mannitol dehydrogenase C-terminal" evidence="4">
    <location>
        <begin position="285"/>
        <end position="486"/>
    </location>
</feature>
<keyword evidence="1" id="KW-0560">Oxidoreductase</keyword>
<dbReference type="GO" id="GO:0005829">
    <property type="term" value="C:cytosol"/>
    <property type="evidence" value="ECO:0007669"/>
    <property type="project" value="TreeGrafter"/>
</dbReference>
<evidence type="ECO:0000313" key="6">
    <source>
        <dbReference type="Proteomes" id="UP000295741"/>
    </source>
</evidence>
<evidence type="ECO:0000256" key="2">
    <source>
        <dbReference type="ARBA" id="ARBA00023027"/>
    </source>
</evidence>
<organism evidence="5 6">
    <name type="scientific">Sediminibacterium goheungense</name>
    <dbReference type="NCBI Taxonomy" id="1086393"/>
    <lineage>
        <taxon>Bacteria</taxon>
        <taxon>Pseudomonadati</taxon>
        <taxon>Bacteroidota</taxon>
        <taxon>Chitinophagia</taxon>
        <taxon>Chitinophagales</taxon>
        <taxon>Chitinophagaceae</taxon>
        <taxon>Sediminibacterium</taxon>
    </lineage>
</organism>
<dbReference type="SUPFAM" id="SSF51735">
    <property type="entry name" value="NAD(P)-binding Rossmann-fold domains"/>
    <property type="match status" value="1"/>
</dbReference>
<dbReference type="SUPFAM" id="SSF48179">
    <property type="entry name" value="6-phosphogluconate dehydrogenase C-terminal domain-like"/>
    <property type="match status" value="1"/>
</dbReference>
<evidence type="ECO:0000259" key="4">
    <source>
        <dbReference type="Pfam" id="PF08125"/>
    </source>
</evidence>
<keyword evidence="2" id="KW-0520">NAD</keyword>
<comment type="caution">
    <text evidence="5">The sequence shown here is derived from an EMBL/GenBank/DDBJ whole genome shotgun (WGS) entry which is preliminary data.</text>
</comment>
<evidence type="ECO:0000313" key="5">
    <source>
        <dbReference type="EMBL" id="TDO28786.1"/>
    </source>
</evidence>
<evidence type="ECO:0000259" key="3">
    <source>
        <dbReference type="Pfam" id="PF01232"/>
    </source>
</evidence>
<dbReference type="GO" id="GO:0008926">
    <property type="term" value="F:mannitol-1-phosphate 5-dehydrogenase activity"/>
    <property type="evidence" value="ECO:0007669"/>
    <property type="project" value="TreeGrafter"/>
</dbReference>
<dbReference type="Pfam" id="PF08125">
    <property type="entry name" value="Mannitol_dh_C"/>
    <property type="match status" value="1"/>
</dbReference>
<accession>A0A4R6J3C6</accession>
<dbReference type="NCBIfam" id="NF002969">
    <property type="entry name" value="PRK03643.1"/>
    <property type="match status" value="1"/>
</dbReference>